<evidence type="ECO:0000313" key="2">
    <source>
        <dbReference type="Proteomes" id="UP000565572"/>
    </source>
</evidence>
<protein>
    <recommendedName>
        <fullName evidence="3">Sensory transduction regulator</fullName>
    </recommendedName>
</protein>
<proteinExistence type="predicted"/>
<comment type="caution">
    <text evidence="1">The sequence shown here is derived from an EMBL/GenBank/DDBJ whole genome shotgun (WGS) entry which is preliminary data.</text>
</comment>
<dbReference type="RefSeq" id="WP_183336322.1">
    <property type="nucleotide sequence ID" value="NZ_JACHZG010000001.1"/>
</dbReference>
<evidence type="ECO:0008006" key="3">
    <source>
        <dbReference type="Google" id="ProtNLM"/>
    </source>
</evidence>
<dbReference type="EMBL" id="JACHZG010000001">
    <property type="protein sequence ID" value="MBB3325435.1"/>
    <property type="molecule type" value="Genomic_DNA"/>
</dbReference>
<gene>
    <name evidence="1" type="ORF">FHX39_000379</name>
</gene>
<dbReference type="Proteomes" id="UP000565572">
    <property type="component" value="Unassembled WGS sequence"/>
</dbReference>
<sequence>MSAVEVVEQTLRDLGLPWGRRGDTFTVTLPGEHKLTTECALEVGVHSVQVRAFVVRAPEQDADRVHRWLLERNLRLGGIAFCVDHLGDVYLVGRLPVAGLVPKSVDRLLGAVAETADRSFDPLVGMGFADSIRREWAWRRSRGESTANLAAFASLDPGRGTPDGL</sequence>
<dbReference type="Gene3D" id="3.30.1460.10">
    <property type="match status" value="1"/>
</dbReference>
<keyword evidence="2" id="KW-1185">Reference proteome</keyword>
<dbReference type="InterPro" id="IPR019660">
    <property type="entry name" value="Put_sensory_transdc_reg_YbjN"/>
</dbReference>
<name>A0A7W5JSI0_9ACTN</name>
<evidence type="ECO:0000313" key="1">
    <source>
        <dbReference type="EMBL" id="MBB3325435.1"/>
    </source>
</evidence>
<dbReference type="AlphaFoldDB" id="A0A7W5JSI0"/>
<reference evidence="1 2" key="1">
    <citation type="submission" date="2020-08" db="EMBL/GenBank/DDBJ databases">
        <title>Sequencing the genomes of 1000 actinobacteria strains.</title>
        <authorList>
            <person name="Klenk H.-P."/>
        </authorList>
    </citation>
    <scope>NUCLEOTIDE SEQUENCE [LARGE SCALE GENOMIC DNA]</scope>
    <source>
        <strain evidence="1 2">DSM 11053</strain>
    </source>
</reference>
<accession>A0A7W5JSI0</accession>
<dbReference type="Pfam" id="PF10722">
    <property type="entry name" value="YbjN"/>
    <property type="match status" value="1"/>
</dbReference>
<dbReference type="SUPFAM" id="SSF69635">
    <property type="entry name" value="Type III secretory system chaperone-like"/>
    <property type="match status" value="1"/>
</dbReference>
<organism evidence="1 2">
    <name type="scientific">Microlunatus antarcticus</name>
    <dbReference type="NCBI Taxonomy" id="53388"/>
    <lineage>
        <taxon>Bacteria</taxon>
        <taxon>Bacillati</taxon>
        <taxon>Actinomycetota</taxon>
        <taxon>Actinomycetes</taxon>
        <taxon>Propionibacteriales</taxon>
        <taxon>Propionibacteriaceae</taxon>
        <taxon>Microlunatus</taxon>
    </lineage>
</organism>